<dbReference type="InterPro" id="IPR009057">
    <property type="entry name" value="Homeodomain-like_sf"/>
</dbReference>
<protein>
    <submittedName>
        <fullName evidence="2">Transposase</fullName>
    </submittedName>
</protein>
<dbReference type="EMBL" id="CP016616">
    <property type="protein sequence ID" value="ANY77061.1"/>
    <property type="molecule type" value="Genomic_DNA"/>
</dbReference>
<dbReference type="OrthoDB" id="9809060at2"/>
<proteinExistence type="predicted"/>
<dbReference type="KEGG" id="moc:BB934_01320"/>
<dbReference type="InterPro" id="IPR036397">
    <property type="entry name" value="RNaseH_sf"/>
</dbReference>
<dbReference type="NCBIfam" id="NF033577">
    <property type="entry name" value="transpos_IS481"/>
    <property type="match status" value="1"/>
</dbReference>
<dbReference type="Gene3D" id="3.30.420.10">
    <property type="entry name" value="Ribonuclease H-like superfamily/Ribonuclease H"/>
    <property type="match status" value="1"/>
</dbReference>
<dbReference type="EMBL" id="CP016616">
    <property type="protein sequence ID" value="ANY77023.1"/>
    <property type="molecule type" value="Genomic_DNA"/>
</dbReference>
<dbReference type="Pfam" id="PF13683">
    <property type="entry name" value="rve_3"/>
    <property type="match status" value="1"/>
</dbReference>
<feature type="domain" description="Integrase catalytic" evidence="1">
    <location>
        <begin position="131"/>
        <end position="299"/>
    </location>
</feature>
<dbReference type="PANTHER" id="PTHR35004:SF6">
    <property type="entry name" value="TRANSPOSASE"/>
    <property type="match status" value="1"/>
</dbReference>
<dbReference type="RefSeq" id="WP_099508024.1">
    <property type="nucleotide sequence ID" value="NZ_CP016616.1"/>
</dbReference>
<dbReference type="GO" id="GO:0015074">
    <property type="term" value="P:DNA integration"/>
    <property type="evidence" value="ECO:0007669"/>
    <property type="project" value="InterPro"/>
</dbReference>
<sequence>MPWQEVSKMDRRREFVALALAEGANRRALCRGFGIHPKTGYKWLRRWAAGEALEERSRRPRRSPRRTDAAVETRILAVRDAHPAWGARKIARCLEREGVASPAVSVVHEILRRSGRIVPPRGGPPAGLRFEKPAPNLLWQMDFKGWIRLADGSRCHPLTVIDDHSRYAVVLAACSDETGATVRAHLERAFGRYGLPQAVFVDNGTPWGAAAGAPWTRFGVWLLKLGVAVLHSRPYHPQSRGKNERFHRTLKAEVFALRAFRDRTAVQHALDAWRQTYNLERPHEALGQAVPASRYRPSARALPAKLPAVQYAQGETVRRVLSGKDYVTFRGRLWKVPTAFRGETVAIRPLAADGRFGVFFATQQIASIDLTDRKSGAHLSEQVTAISPD</sequence>
<name>A0A1B2EAM4_9HYPH</name>
<dbReference type="PROSITE" id="PS50994">
    <property type="entry name" value="INTEGRASE"/>
    <property type="match status" value="1"/>
</dbReference>
<dbReference type="GO" id="GO:0003676">
    <property type="term" value="F:nucleic acid binding"/>
    <property type="evidence" value="ECO:0007669"/>
    <property type="project" value="InterPro"/>
</dbReference>
<dbReference type="PANTHER" id="PTHR35004">
    <property type="entry name" value="TRANSPOSASE RV3428C-RELATED"/>
    <property type="match status" value="1"/>
</dbReference>
<organism evidence="2">
    <name type="scientific">Microvirga ossetica</name>
    <dbReference type="NCBI Taxonomy" id="1882682"/>
    <lineage>
        <taxon>Bacteria</taxon>
        <taxon>Pseudomonadati</taxon>
        <taxon>Pseudomonadota</taxon>
        <taxon>Alphaproteobacteria</taxon>
        <taxon>Hyphomicrobiales</taxon>
        <taxon>Methylobacteriaceae</taxon>
        <taxon>Microvirga</taxon>
    </lineage>
</organism>
<evidence type="ECO:0000313" key="2">
    <source>
        <dbReference type="EMBL" id="ANY77023.1"/>
    </source>
</evidence>
<reference evidence="2" key="1">
    <citation type="submission" date="2016-07" db="EMBL/GenBank/DDBJ databases">
        <title>Microvirga ossetica sp. nov. a new species of rhizobia isolated from root nodules of the legume species Vicia alpestris Steven originated from North Ossetia region in the Caucasus.</title>
        <authorList>
            <person name="Safronova V.I."/>
            <person name="Kuznetsova I.G."/>
            <person name="Sazanova A.L."/>
            <person name="Belimov A."/>
            <person name="Andronov E."/>
            <person name="Osledkin Y.S."/>
            <person name="Onishchuk O.P."/>
            <person name="Kurchak O.N."/>
            <person name="Shaposhnikov A.I."/>
            <person name="Willems A."/>
            <person name="Tikhonovich I.A."/>
        </authorList>
    </citation>
    <scope>NUCLEOTIDE SEQUENCE [LARGE SCALE GENOMIC DNA]</scope>
    <source>
        <strain evidence="2">V5/3M</strain>
    </source>
</reference>
<dbReference type="SUPFAM" id="SSF53098">
    <property type="entry name" value="Ribonuclease H-like"/>
    <property type="match status" value="1"/>
</dbReference>
<dbReference type="AlphaFoldDB" id="A0A1B2EAM4"/>
<accession>A0A1B2EAM4</accession>
<evidence type="ECO:0000259" key="1">
    <source>
        <dbReference type="PROSITE" id="PS50994"/>
    </source>
</evidence>
<dbReference type="InterPro" id="IPR001584">
    <property type="entry name" value="Integrase_cat-core"/>
</dbReference>
<gene>
    <name evidence="2" type="ORF">BB934_01320</name>
    <name evidence="3" type="ORF">BB934_01540</name>
</gene>
<dbReference type="KEGG" id="moc:BB934_01540"/>
<dbReference type="InterPro" id="IPR047656">
    <property type="entry name" value="IS481-like_transpos"/>
</dbReference>
<evidence type="ECO:0000313" key="3">
    <source>
        <dbReference type="EMBL" id="ANY77061.1"/>
    </source>
</evidence>
<dbReference type="Pfam" id="PF13565">
    <property type="entry name" value="HTH_32"/>
    <property type="match status" value="1"/>
</dbReference>
<dbReference type="InterPro" id="IPR012337">
    <property type="entry name" value="RNaseH-like_sf"/>
</dbReference>
<dbReference type="SUPFAM" id="SSF46689">
    <property type="entry name" value="Homeodomain-like"/>
    <property type="match status" value="1"/>
</dbReference>